<evidence type="ECO:0000256" key="8">
    <source>
        <dbReference type="RuleBase" id="RU000520"/>
    </source>
</evidence>
<evidence type="ECO:0000313" key="10">
    <source>
        <dbReference type="Proteomes" id="UP000199400"/>
    </source>
</evidence>
<feature type="binding site" evidence="7">
    <location>
        <position position="24"/>
    </location>
    <ligand>
        <name>Mg(2+)</name>
        <dbReference type="ChEBI" id="CHEBI:18420"/>
    </ligand>
</feature>
<dbReference type="PROSITE" id="PS01266">
    <property type="entry name" value="ADENYLOSUCCIN_SYN_1"/>
    <property type="match status" value="1"/>
</dbReference>
<dbReference type="EMBL" id="FOMX01000004">
    <property type="protein sequence ID" value="SFD76944.1"/>
    <property type="molecule type" value="Genomic_DNA"/>
</dbReference>
<evidence type="ECO:0000256" key="2">
    <source>
        <dbReference type="ARBA" id="ARBA00022723"/>
    </source>
</evidence>
<keyword evidence="6 7" id="KW-0342">GTP-binding</keyword>
<dbReference type="InterPro" id="IPR027417">
    <property type="entry name" value="P-loop_NTPase"/>
</dbReference>
<dbReference type="InterPro" id="IPR042111">
    <property type="entry name" value="Adenylosuccinate_synth_dom3"/>
</dbReference>
<comment type="cofactor">
    <cofactor evidence="7">
        <name>Mg(2+)</name>
        <dbReference type="ChEBI" id="CHEBI:18420"/>
    </cofactor>
    <text evidence="7">Binds 1 Mg(2+) ion per subunit.</text>
</comment>
<dbReference type="AlphaFoldDB" id="A0A1I1V1Z0"/>
<feature type="active site" description="Proton donor" evidence="7">
    <location>
        <position position="56"/>
    </location>
</feature>
<feature type="binding site" evidence="7">
    <location>
        <begin position="360"/>
        <end position="362"/>
    </location>
    <ligand>
        <name>GTP</name>
        <dbReference type="ChEBI" id="CHEBI:37565"/>
    </ligand>
</feature>
<gene>
    <name evidence="7" type="primary">purA</name>
    <name evidence="9" type="ORF">SAMN02745121_01486</name>
</gene>
<dbReference type="SUPFAM" id="SSF52540">
    <property type="entry name" value="P-loop containing nucleoside triphosphate hydrolases"/>
    <property type="match status" value="1"/>
</dbReference>
<dbReference type="PANTHER" id="PTHR11846">
    <property type="entry name" value="ADENYLOSUCCINATE SYNTHETASE"/>
    <property type="match status" value="1"/>
</dbReference>
<dbReference type="GO" id="GO:0004019">
    <property type="term" value="F:adenylosuccinate synthase activity"/>
    <property type="evidence" value="ECO:0007669"/>
    <property type="project" value="UniProtKB-UniRule"/>
</dbReference>
<keyword evidence="1 7" id="KW-0436">Ligase</keyword>
<comment type="caution">
    <text evidence="7">Lacks conserved residue(s) required for the propagation of feature annotation.</text>
</comment>
<keyword evidence="7" id="KW-0963">Cytoplasm</keyword>
<comment type="function">
    <text evidence="7">Plays an important role in the de novo pathway of purine nucleotide biosynthesis. Catalyzes the first committed step in the biosynthesis of AMP from IMP.</text>
</comment>
<evidence type="ECO:0000256" key="7">
    <source>
        <dbReference type="HAMAP-Rule" id="MF_00011"/>
    </source>
</evidence>
<dbReference type="GO" id="GO:0046040">
    <property type="term" value="P:IMP metabolic process"/>
    <property type="evidence" value="ECO:0007669"/>
    <property type="project" value="TreeGrafter"/>
</dbReference>
<dbReference type="PANTHER" id="PTHR11846:SF0">
    <property type="entry name" value="ADENYLOSUCCINATE SYNTHETASE"/>
    <property type="match status" value="1"/>
</dbReference>
<dbReference type="EC" id="6.3.4.4" evidence="7 8"/>
<comment type="subunit">
    <text evidence="7">Homodimer.</text>
</comment>
<keyword evidence="5 7" id="KW-0460">Magnesium</keyword>
<comment type="similarity">
    <text evidence="7 8">Belongs to the adenylosuccinate synthetase family.</text>
</comment>
<feature type="binding site" evidence="7">
    <location>
        <begin position="444"/>
        <end position="446"/>
    </location>
    <ligand>
        <name>GTP</name>
        <dbReference type="ChEBI" id="CHEBI:37565"/>
    </ligand>
</feature>
<dbReference type="InterPro" id="IPR018220">
    <property type="entry name" value="Adenylosuccin_syn_GTP-bd"/>
</dbReference>
<dbReference type="SMART" id="SM00788">
    <property type="entry name" value="Adenylsucc_synt"/>
    <property type="match status" value="1"/>
</dbReference>
<dbReference type="STRING" id="54.SAMN02745121_01486"/>
<dbReference type="Gene3D" id="1.10.300.10">
    <property type="entry name" value="Adenylosuccinate Synthetase, subunit A, domain 2"/>
    <property type="match status" value="1"/>
</dbReference>
<keyword evidence="4 7" id="KW-0658">Purine biosynthesis</keyword>
<dbReference type="Proteomes" id="UP000199400">
    <property type="component" value="Unassembled WGS sequence"/>
</dbReference>
<evidence type="ECO:0000256" key="6">
    <source>
        <dbReference type="ARBA" id="ARBA00023134"/>
    </source>
</evidence>
<dbReference type="GO" id="GO:0005737">
    <property type="term" value="C:cytoplasm"/>
    <property type="evidence" value="ECO:0007669"/>
    <property type="project" value="UniProtKB-SubCell"/>
</dbReference>
<keyword evidence="10" id="KW-1185">Reference proteome</keyword>
<keyword evidence="2 7" id="KW-0479">Metal-binding</keyword>
<evidence type="ECO:0000256" key="5">
    <source>
        <dbReference type="ARBA" id="ARBA00022842"/>
    </source>
</evidence>
<dbReference type="HAMAP" id="MF_00011">
    <property type="entry name" value="Adenylosucc_synth"/>
    <property type="match status" value="1"/>
</dbReference>
<proteinExistence type="inferred from homology"/>
<dbReference type="InterPro" id="IPR042109">
    <property type="entry name" value="Adenylosuccinate_synth_dom1"/>
</dbReference>
<protein>
    <recommendedName>
        <fullName evidence="7 8">Adenylosuccinate synthetase</fullName>
        <shortName evidence="7">AMPSase</shortName>
        <shortName evidence="7">AdSS</shortName>
        <ecNumber evidence="7 8">6.3.4.4</ecNumber>
    </recommendedName>
    <alternativeName>
        <fullName evidence="7">IMP--aspartate ligase</fullName>
    </alternativeName>
</protein>
<feature type="active site" description="Proton acceptor" evidence="7">
    <location>
        <position position="24"/>
    </location>
</feature>
<dbReference type="GO" id="GO:0000287">
    <property type="term" value="F:magnesium ion binding"/>
    <property type="evidence" value="ECO:0007669"/>
    <property type="project" value="UniProtKB-UniRule"/>
</dbReference>
<evidence type="ECO:0000256" key="3">
    <source>
        <dbReference type="ARBA" id="ARBA00022741"/>
    </source>
</evidence>
<feature type="binding site" description="in other chain" evidence="7">
    <location>
        <begin position="24"/>
        <end position="27"/>
    </location>
    <ligand>
        <name>IMP</name>
        <dbReference type="ChEBI" id="CHEBI:58053"/>
        <note>ligand shared between dimeric partners</note>
    </ligand>
</feature>
<organism evidence="9 10">
    <name type="scientific">Nannocystis exedens</name>
    <dbReference type="NCBI Taxonomy" id="54"/>
    <lineage>
        <taxon>Bacteria</taxon>
        <taxon>Pseudomonadati</taxon>
        <taxon>Myxococcota</taxon>
        <taxon>Polyangia</taxon>
        <taxon>Nannocystales</taxon>
        <taxon>Nannocystaceae</taxon>
        <taxon>Nannocystis</taxon>
    </lineage>
</organism>
<dbReference type="GO" id="GO:0044208">
    <property type="term" value="P:'de novo' AMP biosynthetic process"/>
    <property type="evidence" value="ECO:0007669"/>
    <property type="project" value="UniProtKB-UniRule"/>
</dbReference>
<accession>A0A1I1V1Z0</accession>
<dbReference type="GO" id="GO:0005525">
    <property type="term" value="F:GTP binding"/>
    <property type="evidence" value="ECO:0007669"/>
    <property type="project" value="UniProtKB-UniRule"/>
</dbReference>
<comment type="catalytic activity">
    <reaction evidence="7 8">
        <text>IMP + L-aspartate + GTP = N(6)-(1,2-dicarboxyethyl)-AMP + GDP + phosphate + 2 H(+)</text>
        <dbReference type="Rhea" id="RHEA:15753"/>
        <dbReference type="ChEBI" id="CHEBI:15378"/>
        <dbReference type="ChEBI" id="CHEBI:29991"/>
        <dbReference type="ChEBI" id="CHEBI:37565"/>
        <dbReference type="ChEBI" id="CHEBI:43474"/>
        <dbReference type="ChEBI" id="CHEBI:57567"/>
        <dbReference type="ChEBI" id="CHEBI:58053"/>
        <dbReference type="ChEBI" id="CHEBI:58189"/>
        <dbReference type="EC" id="6.3.4.4"/>
    </reaction>
</comment>
<comment type="pathway">
    <text evidence="7 8">Purine metabolism; AMP biosynthesis via de novo pathway; AMP from IMP: step 1/2.</text>
</comment>
<reference evidence="10" key="1">
    <citation type="submission" date="2016-10" db="EMBL/GenBank/DDBJ databases">
        <authorList>
            <person name="Varghese N."/>
            <person name="Submissions S."/>
        </authorList>
    </citation>
    <scope>NUCLEOTIDE SEQUENCE [LARGE SCALE GENOMIC DNA]</scope>
    <source>
        <strain evidence="10">ATCC 25963</strain>
    </source>
</reference>
<dbReference type="Pfam" id="PF00709">
    <property type="entry name" value="Adenylsucc_synt"/>
    <property type="match status" value="1"/>
</dbReference>
<evidence type="ECO:0000313" key="9">
    <source>
        <dbReference type="EMBL" id="SFD76944.1"/>
    </source>
</evidence>
<name>A0A1I1V1Z0_9BACT</name>
<comment type="subcellular location">
    <subcellularLocation>
        <location evidence="7">Cytoplasm</location>
    </subcellularLocation>
</comment>
<evidence type="ECO:0000256" key="1">
    <source>
        <dbReference type="ARBA" id="ARBA00022598"/>
    </source>
</evidence>
<sequence length="466" mass="49471">MVGDLALRTCPEGPVAVLGLGFGDEGKGAVVDALARLRTRGRPRVVRFNGGPQAAHHVVTPEGRVHCFAQFGAGALAGARSVLSRFMLVEPLALAREADALRDAGLVDPWSGLVVDRRCAVVTPFHRLLGRIEELSRGTGRHGSCGLGVGPAWRDAHNPHAPCLRVGALAGDRGVLVRALRQIQLLKLDRAEQLAEAAPAPAIAPLVAELARPGLAEVVADAYLAIAARLQVDEGEQLRGALQSDPAAVIFEGAHGALLDADRGFFPFVTPSPVSFAQAEALCAEVSSAPPLRRLGVLRAHGTRHGPGPFVAEEPSLDLPEPHNLPGPWQGPMRVGWFDLVAARLGLAIAGRVDGLVVTHLDRLAGRREISVCDAWIFRNGAVVREFAPVEGSLEARAEATRALVEARPRWRRLPGWSGPDSRESREFLDFVAVEAGVPIAATAWGPRASDQRGWSSIADRDATGK</sequence>
<dbReference type="Gene3D" id="3.90.170.10">
    <property type="entry name" value="Adenylosuccinate Synthetase, subunit A, domain 3"/>
    <property type="match status" value="1"/>
</dbReference>
<dbReference type="InterPro" id="IPR042110">
    <property type="entry name" value="Adenylosuccinate_synth_dom2"/>
</dbReference>
<dbReference type="Gene3D" id="3.40.440.10">
    <property type="entry name" value="Adenylosuccinate Synthetase, subunit A, domain 1"/>
    <property type="match status" value="1"/>
</dbReference>
<dbReference type="UniPathway" id="UPA00075">
    <property type="reaction ID" value="UER00335"/>
</dbReference>
<keyword evidence="3 7" id="KW-0547">Nucleotide-binding</keyword>
<feature type="binding site" description="in other chain" evidence="7">
    <location>
        <position position="270"/>
    </location>
    <ligand>
        <name>IMP</name>
        <dbReference type="ChEBI" id="CHEBI:58053"/>
        <note>ligand shared between dimeric partners</note>
    </ligand>
</feature>
<evidence type="ECO:0000256" key="4">
    <source>
        <dbReference type="ARBA" id="ARBA00022755"/>
    </source>
</evidence>
<dbReference type="InterPro" id="IPR001114">
    <property type="entry name" value="Adenylosuccinate_synthetase"/>
</dbReference>
<feature type="binding site" evidence="7">
    <location>
        <begin position="23"/>
        <end position="29"/>
    </location>
    <ligand>
        <name>GTP</name>
        <dbReference type="ChEBI" id="CHEBI:37565"/>
    </ligand>
</feature>